<dbReference type="CDD" id="cd07043">
    <property type="entry name" value="STAS_anti-anti-sigma_factors"/>
    <property type="match status" value="1"/>
</dbReference>
<dbReference type="EMBL" id="CP117466">
    <property type="protein sequence ID" value="WDA11560.1"/>
    <property type="molecule type" value="Genomic_DNA"/>
</dbReference>
<evidence type="ECO:0000256" key="2">
    <source>
        <dbReference type="RuleBase" id="RU003749"/>
    </source>
</evidence>
<evidence type="ECO:0000259" key="3">
    <source>
        <dbReference type="PROSITE" id="PS50801"/>
    </source>
</evidence>
<gene>
    <name evidence="4" type="ORF">PRL19_09620</name>
</gene>
<feature type="domain" description="STAS" evidence="3">
    <location>
        <begin position="38"/>
        <end position="129"/>
    </location>
</feature>
<evidence type="ECO:0000256" key="1">
    <source>
        <dbReference type="ARBA" id="ARBA00009013"/>
    </source>
</evidence>
<dbReference type="Gene3D" id="3.30.750.24">
    <property type="entry name" value="STAS domain"/>
    <property type="match status" value="1"/>
</dbReference>
<reference evidence="4 5" key="1">
    <citation type="submission" date="2023-02" db="EMBL/GenBank/DDBJ databases">
        <title>Whole genome sequenc of Paracoccus marcusii MBLB0836.</title>
        <authorList>
            <person name="Seo M.-J."/>
            <person name="Cho E.-S."/>
            <person name="Hwang C.Y."/>
        </authorList>
    </citation>
    <scope>NUCLEOTIDE SEQUENCE [LARGE SCALE GENOMIC DNA]</scope>
    <source>
        <strain evidence="4 5">MBLB0836</strain>
    </source>
</reference>
<dbReference type="PANTHER" id="PTHR33495">
    <property type="entry name" value="ANTI-SIGMA FACTOR ANTAGONIST TM_1081-RELATED-RELATED"/>
    <property type="match status" value="1"/>
</dbReference>
<evidence type="ECO:0000313" key="5">
    <source>
        <dbReference type="Proteomes" id="UP001216899"/>
    </source>
</evidence>
<protein>
    <recommendedName>
        <fullName evidence="2">Anti-sigma factor antagonist</fullName>
    </recommendedName>
</protein>
<organism evidence="4 5">
    <name type="scientific">Paracoccus marcusii</name>
    <dbReference type="NCBI Taxonomy" id="59779"/>
    <lineage>
        <taxon>Bacteria</taxon>
        <taxon>Pseudomonadati</taxon>
        <taxon>Pseudomonadota</taxon>
        <taxon>Alphaproteobacteria</taxon>
        <taxon>Rhodobacterales</taxon>
        <taxon>Paracoccaceae</taxon>
        <taxon>Paracoccus</taxon>
    </lineage>
</organism>
<comment type="similarity">
    <text evidence="1 2">Belongs to the anti-sigma-factor antagonist family.</text>
</comment>
<dbReference type="NCBIfam" id="TIGR00377">
    <property type="entry name" value="ant_ant_sig"/>
    <property type="match status" value="1"/>
</dbReference>
<dbReference type="RefSeq" id="WP_273742786.1">
    <property type="nucleotide sequence ID" value="NZ_CP117466.1"/>
</dbReference>
<name>A0ABY7URB3_9RHOB</name>
<accession>A0ABY7URB3</accession>
<dbReference type="InterPro" id="IPR002645">
    <property type="entry name" value="STAS_dom"/>
</dbReference>
<dbReference type="Pfam" id="PF01740">
    <property type="entry name" value="STAS"/>
    <property type="match status" value="1"/>
</dbReference>
<sequence length="133" mass="14326">MRDLTIDYPDHPMAADRGMFRITRPAAGRSCEIRLRTGRLTATNATAFRDQVYDLVDQGEDRLVVDLAAVDFIDSTAISALVGVLKRLGMRGEIVLCGLSGSVAGMFRITRMDKVFPVFADCAAASAALGGRS</sequence>
<dbReference type="Proteomes" id="UP001216899">
    <property type="component" value="Chromosome"/>
</dbReference>
<evidence type="ECO:0000313" key="4">
    <source>
        <dbReference type="EMBL" id="WDA11560.1"/>
    </source>
</evidence>
<dbReference type="PANTHER" id="PTHR33495:SF2">
    <property type="entry name" value="ANTI-SIGMA FACTOR ANTAGONIST TM_1081-RELATED"/>
    <property type="match status" value="1"/>
</dbReference>
<dbReference type="SUPFAM" id="SSF52091">
    <property type="entry name" value="SpoIIaa-like"/>
    <property type="match status" value="1"/>
</dbReference>
<dbReference type="PROSITE" id="PS50801">
    <property type="entry name" value="STAS"/>
    <property type="match status" value="1"/>
</dbReference>
<dbReference type="InterPro" id="IPR003658">
    <property type="entry name" value="Anti-sigma_ant"/>
</dbReference>
<dbReference type="InterPro" id="IPR036513">
    <property type="entry name" value="STAS_dom_sf"/>
</dbReference>
<keyword evidence="5" id="KW-1185">Reference proteome</keyword>
<proteinExistence type="inferred from homology"/>